<keyword evidence="7 9" id="KW-0067">ATP-binding</keyword>
<dbReference type="InterPro" id="IPR015947">
    <property type="entry name" value="PUA-like_sf"/>
</dbReference>
<dbReference type="Gene3D" id="2.30.130.40">
    <property type="entry name" value="LON domain-like"/>
    <property type="match status" value="1"/>
</dbReference>
<organism evidence="18 19">
    <name type="scientific">Eiseniibacteriota bacterium</name>
    <dbReference type="NCBI Taxonomy" id="2212470"/>
    <lineage>
        <taxon>Bacteria</taxon>
        <taxon>Candidatus Eiseniibacteriota</taxon>
    </lineage>
</organism>
<dbReference type="Gene3D" id="3.30.230.10">
    <property type="match status" value="1"/>
</dbReference>
<keyword evidence="6 9" id="KW-0720">Serine protease</keyword>
<gene>
    <name evidence="9 18" type="primary">lon</name>
    <name evidence="18" type="ORF">HOP12_04220</name>
</gene>
<comment type="caution">
    <text evidence="18">The sequence shown here is derived from an EMBL/GenBank/DDBJ whole genome shotgun (WGS) entry which is preliminary data.</text>
</comment>
<evidence type="ECO:0000256" key="6">
    <source>
        <dbReference type="ARBA" id="ARBA00022825"/>
    </source>
</evidence>
<dbReference type="SUPFAM" id="SSF88697">
    <property type="entry name" value="PUA domain-like"/>
    <property type="match status" value="1"/>
</dbReference>
<dbReference type="InterPro" id="IPR027417">
    <property type="entry name" value="P-loop_NTPase"/>
</dbReference>
<keyword evidence="3 9" id="KW-0645">Protease</keyword>
<feature type="region of interest" description="Disordered" evidence="15">
    <location>
        <begin position="801"/>
        <end position="843"/>
    </location>
</feature>
<evidence type="ECO:0000259" key="17">
    <source>
        <dbReference type="PROSITE" id="PS51787"/>
    </source>
</evidence>
<dbReference type="GO" id="GO:0016887">
    <property type="term" value="F:ATP hydrolysis activity"/>
    <property type="evidence" value="ECO:0007669"/>
    <property type="project" value="UniProtKB-UniRule"/>
</dbReference>
<comment type="catalytic activity">
    <reaction evidence="9 10 13">
        <text>Hydrolysis of proteins in presence of ATP.</text>
        <dbReference type="EC" id="3.4.21.53"/>
    </reaction>
</comment>
<dbReference type="PIRSF" id="PIRSF001174">
    <property type="entry name" value="Lon_proteas"/>
    <property type="match status" value="1"/>
</dbReference>
<keyword evidence="5 9" id="KW-0378">Hydrolase</keyword>
<evidence type="ECO:0000313" key="19">
    <source>
        <dbReference type="Proteomes" id="UP000580839"/>
    </source>
</evidence>
<dbReference type="InterPro" id="IPR014721">
    <property type="entry name" value="Ribsml_uS5_D2-typ_fold_subgr"/>
</dbReference>
<dbReference type="CDD" id="cd19500">
    <property type="entry name" value="RecA-like_Lon"/>
    <property type="match status" value="1"/>
</dbReference>
<dbReference type="Pfam" id="PF02190">
    <property type="entry name" value="LON_substr_bdg"/>
    <property type="match status" value="1"/>
</dbReference>
<dbReference type="GO" id="GO:0004252">
    <property type="term" value="F:serine-type endopeptidase activity"/>
    <property type="evidence" value="ECO:0007669"/>
    <property type="project" value="UniProtKB-UniRule"/>
</dbReference>
<dbReference type="GO" id="GO:0034605">
    <property type="term" value="P:cellular response to heat"/>
    <property type="evidence" value="ECO:0007669"/>
    <property type="project" value="UniProtKB-UniRule"/>
</dbReference>
<evidence type="ECO:0000256" key="11">
    <source>
        <dbReference type="PIRSR" id="PIRSR001174-1"/>
    </source>
</evidence>
<evidence type="ECO:0000256" key="12">
    <source>
        <dbReference type="PIRSR" id="PIRSR001174-2"/>
    </source>
</evidence>
<dbReference type="Proteomes" id="UP000580839">
    <property type="component" value="Unassembled WGS sequence"/>
</dbReference>
<dbReference type="Gene3D" id="1.20.58.1480">
    <property type="match status" value="1"/>
</dbReference>
<dbReference type="Pfam" id="PF22667">
    <property type="entry name" value="Lon_lid"/>
    <property type="match status" value="1"/>
</dbReference>
<comment type="induction">
    <text evidence="9">By heat shock.</text>
</comment>
<evidence type="ECO:0000256" key="9">
    <source>
        <dbReference type="HAMAP-Rule" id="MF_01973"/>
    </source>
</evidence>
<dbReference type="GO" id="GO:0005737">
    <property type="term" value="C:cytoplasm"/>
    <property type="evidence" value="ECO:0007669"/>
    <property type="project" value="UniProtKB-SubCell"/>
</dbReference>
<dbReference type="PRINTS" id="PR00830">
    <property type="entry name" value="ENDOLAPTASE"/>
</dbReference>
<dbReference type="GO" id="GO:0004176">
    <property type="term" value="F:ATP-dependent peptidase activity"/>
    <property type="evidence" value="ECO:0007669"/>
    <property type="project" value="UniProtKB-UniRule"/>
</dbReference>
<dbReference type="InterPro" id="IPR020568">
    <property type="entry name" value="Ribosomal_Su5_D2-typ_SF"/>
</dbReference>
<dbReference type="FunFam" id="3.40.50.300:FF:000382">
    <property type="entry name" value="Lon protease homolog 2, peroxisomal"/>
    <property type="match status" value="1"/>
</dbReference>
<comment type="function">
    <text evidence="9">ATP-dependent serine protease that mediates the selective degradation of mutant and abnormal proteins as well as certain short-lived regulatory proteins. Required for cellular homeostasis and for survival from DNA damage and developmental changes induced by stress. Degrades polypeptides processively to yield small peptide fragments that are 5 to 10 amino acids long. Binds to DNA in a double-stranded, site-specific manner.</text>
</comment>
<evidence type="ECO:0000313" key="18">
    <source>
        <dbReference type="EMBL" id="NOT33359.1"/>
    </source>
</evidence>
<dbReference type="PANTHER" id="PTHR10046">
    <property type="entry name" value="ATP DEPENDENT LON PROTEASE FAMILY MEMBER"/>
    <property type="match status" value="1"/>
</dbReference>
<dbReference type="InterPro" id="IPR046336">
    <property type="entry name" value="Lon_prtase_N_sf"/>
</dbReference>
<evidence type="ECO:0000256" key="7">
    <source>
        <dbReference type="ARBA" id="ARBA00022840"/>
    </source>
</evidence>
<dbReference type="InterPro" id="IPR004815">
    <property type="entry name" value="Lon_bac/euk-typ"/>
</dbReference>
<evidence type="ECO:0000256" key="1">
    <source>
        <dbReference type="ARBA" id="ARBA00004496"/>
    </source>
</evidence>
<accession>A0A849SW22</accession>
<dbReference type="AlphaFoldDB" id="A0A849SW22"/>
<dbReference type="PROSITE" id="PS01046">
    <property type="entry name" value="LON_SER"/>
    <property type="match status" value="1"/>
</dbReference>
<evidence type="ECO:0000256" key="8">
    <source>
        <dbReference type="ARBA" id="ARBA00023016"/>
    </source>
</evidence>
<dbReference type="EC" id="3.4.21.53" evidence="9 10"/>
<feature type="domain" description="Lon N-terminal" evidence="17">
    <location>
        <begin position="21"/>
        <end position="214"/>
    </location>
</feature>
<dbReference type="Gene3D" id="1.10.8.60">
    <property type="match status" value="1"/>
</dbReference>
<reference evidence="18 19" key="1">
    <citation type="submission" date="2020-04" db="EMBL/GenBank/DDBJ databases">
        <title>Metagenomic profiling of ammonia- and methane-oxidizing microorganisms in a Dutch drinking water treatment plant.</title>
        <authorList>
            <person name="Poghosyan L."/>
            <person name="Leucker S."/>
        </authorList>
    </citation>
    <scope>NUCLEOTIDE SEQUENCE [LARGE SCALE GENOMIC DNA]</scope>
    <source>
        <strain evidence="18">S-RSF-IL-03</strain>
    </source>
</reference>
<dbReference type="HAMAP" id="MF_01973">
    <property type="entry name" value="lon_bact"/>
    <property type="match status" value="1"/>
</dbReference>
<keyword evidence="4 9" id="KW-0547">Nucleotide-binding</keyword>
<dbReference type="SMART" id="SM00382">
    <property type="entry name" value="AAA"/>
    <property type="match status" value="1"/>
</dbReference>
<keyword evidence="2 9" id="KW-0963">Cytoplasm</keyword>
<dbReference type="InterPro" id="IPR008268">
    <property type="entry name" value="Peptidase_S16_AS"/>
</dbReference>
<dbReference type="Gene3D" id="1.20.5.5270">
    <property type="match status" value="1"/>
</dbReference>
<feature type="active site" evidence="9 11">
    <location>
        <position position="732"/>
    </location>
</feature>
<proteinExistence type="evidence at transcript level"/>
<protein>
    <recommendedName>
        <fullName evidence="9 10">Lon protease</fullName>
        <ecNumber evidence="9 10">3.4.21.53</ecNumber>
    </recommendedName>
    <alternativeName>
        <fullName evidence="9">ATP-dependent protease La</fullName>
    </alternativeName>
</protein>
<keyword evidence="8 9" id="KW-0346">Stress response</keyword>
<dbReference type="GO" id="GO:0005524">
    <property type="term" value="F:ATP binding"/>
    <property type="evidence" value="ECO:0007669"/>
    <property type="project" value="UniProtKB-UniRule"/>
</dbReference>
<dbReference type="InterPro" id="IPR027543">
    <property type="entry name" value="Lon_bac"/>
</dbReference>
<evidence type="ECO:0000256" key="14">
    <source>
        <dbReference type="RuleBase" id="RU000591"/>
    </source>
</evidence>
<evidence type="ECO:0000259" key="16">
    <source>
        <dbReference type="PROSITE" id="PS51786"/>
    </source>
</evidence>
<evidence type="ECO:0000256" key="10">
    <source>
        <dbReference type="PIRNR" id="PIRNR001174"/>
    </source>
</evidence>
<comment type="subunit">
    <text evidence="9 10">Homohexamer. Organized in a ring with a central cavity.</text>
</comment>
<feature type="domain" description="Lon proteolytic" evidence="16">
    <location>
        <begin position="602"/>
        <end position="783"/>
    </location>
</feature>
<evidence type="ECO:0000256" key="15">
    <source>
        <dbReference type="SAM" id="MobiDB-lite"/>
    </source>
</evidence>
<comment type="similarity">
    <text evidence="9 10 13 14">Belongs to the peptidase S16 family.</text>
</comment>
<dbReference type="PROSITE" id="PS51787">
    <property type="entry name" value="LON_N"/>
    <property type="match status" value="1"/>
</dbReference>
<name>A0A849SW22_UNCEI</name>
<dbReference type="FunFam" id="1.20.5.5270:FF:000002">
    <property type="entry name" value="Lon protease homolog"/>
    <property type="match status" value="1"/>
</dbReference>
<dbReference type="Pfam" id="PF05362">
    <property type="entry name" value="Lon_C"/>
    <property type="match status" value="1"/>
</dbReference>
<dbReference type="InterPro" id="IPR003111">
    <property type="entry name" value="Lon_prtase_N"/>
</dbReference>
<evidence type="ECO:0000256" key="3">
    <source>
        <dbReference type="ARBA" id="ARBA00022670"/>
    </source>
</evidence>
<dbReference type="EMBL" id="JABFRW010000044">
    <property type="protein sequence ID" value="NOT33359.1"/>
    <property type="molecule type" value="Genomic_DNA"/>
</dbReference>
<feature type="active site" evidence="9 11">
    <location>
        <position position="689"/>
    </location>
</feature>
<sequence length="843" mass="93578">MQPGAGPSSVANQQIVIPRVVPILPVRNTVLFPFAIIPLNVGRPKGRQLLSEVMSGDRIIGVFAQRDATQDDPAPADLYEVGTLANVLRMVRVSDDQVSVLLQGIARVRFARPAGLEPYLRAHVEPLREIDVDDIEAQALTQQVLENFERVVKLSPQLPDEAAAAARNLNPPARLSDFIASLFDLPGEDKQALLALLDVKERLKKLHTILAHQESVLEVGQQIQDQVRENIDQRQKEFVLRQQMEAIQKELGDGDETQRAVKELRERVERSGMPAEVRKEADRELDRLARMPAQAAEHTVSRTYLEWLCDMPWAVTTPDNLDLVHARRVLDEDHYGLGKIKERLLEFLAVRRFKADARTPILCFAGPPGTGKTSLGRSIARALGRKFVRQSLGGVRDEAEIRGHRRTYIGALPGQIIRGLKRAGTRNPVFMLDEIDKLTADYQGDPSSALLEVLDPEQNTTFQDHYLDVPFDLSEVLFVCTANVLDMIPAALRDRMEVIELASYIDREKLEIARRYLIPKAIRENGLESLEITIEDDAILKVVRDYTGEAGLRNLERELANLLRRTAKQVAEGGDPPRVITPARVRELLGSEKYAHETLTRIERPGQALGLAWTPVGGEVLMIEAQVMPGSKQLVLTGQLGEVMRESAQAALSFVRANSELLGIVPDWFEHTDLHVHLPSGAIPKDGPSAGITMCTAIVSLLTDCRMRTGIAMTGEITLLGRVLPIGGLKEKVLGAHRAGLKTVVIPSDNQRDLEDVPVEVRTQMIFAPVGRIEQVLDLVLENFPLGEEAKRERAAKWSVLRGRDAGQSRATDDGMAAPPLELETEARPGISTERVSTRRDRK</sequence>
<dbReference type="NCBIfam" id="TIGR00763">
    <property type="entry name" value="lon"/>
    <property type="match status" value="1"/>
</dbReference>
<evidence type="ECO:0000256" key="5">
    <source>
        <dbReference type="ARBA" id="ARBA00022801"/>
    </source>
</evidence>
<comment type="subcellular location">
    <subcellularLocation>
        <location evidence="1 9 10">Cytoplasm</location>
    </subcellularLocation>
</comment>
<evidence type="ECO:0000256" key="4">
    <source>
        <dbReference type="ARBA" id="ARBA00022741"/>
    </source>
</evidence>
<dbReference type="PROSITE" id="PS51786">
    <property type="entry name" value="LON_PROTEOLYTIC"/>
    <property type="match status" value="1"/>
</dbReference>
<feature type="binding site" evidence="9 12">
    <location>
        <begin position="366"/>
        <end position="373"/>
    </location>
    <ligand>
        <name>ATP</name>
        <dbReference type="ChEBI" id="CHEBI:30616"/>
    </ligand>
</feature>
<dbReference type="SMART" id="SM00464">
    <property type="entry name" value="LON"/>
    <property type="match status" value="1"/>
</dbReference>
<dbReference type="Pfam" id="PF00004">
    <property type="entry name" value="AAA"/>
    <property type="match status" value="1"/>
</dbReference>
<dbReference type="Gene3D" id="3.40.50.300">
    <property type="entry name" value="P-loop containing nucleotide triphosphate hydrolases"/>
    <property type="match status" value="1"/>
</dbReference>
<dbReference type="InterPro" id="IPR054594">
    <property type="entry name" value="Lon_lid"/>
</dbReference>
<dbReference type="SUPFAM" id="SSF54211">
    <property type="entry name" value="Ribosomal protein S5 domain 2-like"/>
    <property type="match status" value="1"/>
</dbReference>
<dbReference type="InterPro" id="IPR003959">
    <property type="entry name" value="ATPase_AAA_core"/>
</dbReference>
<dbReference type="InterPro" id="IPR003593">
    <property type="entry name" value="AAA+_ATPase"/>
</dbReference>
<dbReference type="GO" id="GO:0043565">
    <property type="term" value="F:sequence-specific DNA binding"/>
    <property type="evidence" value="ECO:0007669"/>
    <property type="project" value="UniProtKB-UniRule"/>
</dbReference>
<feature type="compositionally biased region" description="Basic and acidic residues" evidence="15">
    <location>
        <begin position="801"/>
        <end position="813"/>
    </location>
</feature>
<evidence type="ECO:0000256" key="2">
    <source>
        <dbReference type="ARBA" id="ARBA00022490"/>
    </source>
</evidence>
<dbReference type="GO" id="GO:0006515">
    <property type="term" value="P:protein quality control for misfolded or incompletely synthesized proteins"/>
    <property type="evidence" value="ECO:0007669"/>
    <property type="project" value="UniProtKB-UniRule"/>
</dbReference>
<dbReference type="InterPro" id="IPR027065">
    <property type="entry name" value="Lon_Prtase"/>
</dbReference>
<dbReference type="SUPFAM" id="SSF52540">
    <property type="entry name" value="P-loop containing nucleoside triphosphate hydrolases"/>
    <property type="match status" value="1"/>
</dbReference>
<dbReference type="InterPro" id="IPR008269">
    <property type="entry name" value="Lon_proteolytic"/>
</dbReference>
<evidence type="ECO:0000256" key="13">
    <source>
        <dbReference type="PROSITE-ProRule" id="PRU01122"/>
    </source>
</evidence>